<protein>
    <recommendedName>
        <fullName evidence="5">Flagellar P-ring protein</fullName>
    </recommendedName>
    <alternativeName>
        <fullName evidence="5">Basal body P-ring protein</fullName>
    </alternativeName>
</protein>
<dbReference type="NCBIfam" id="NF003676">
    <property type="entry name" value="PRK05303.1"/>
    <property type="match status" value="1"/>
</dbReference>
<dbReference type="EMBL" id="CP030840">
    <property type="protein sequence ID" value="AXC10418.1"/>
    <property type="molecule type" value="Genomic_DNA"/>
</dbReference>
<comment type="similarity">
    <text evidence="5">Belongs to the FlgI family.</text>
</comment>
<dbReference type="PRINTS" id="PR01010">
    <property type="entry name" value="FLGPRINGFLGI"/>
</dbReference>
<evidence type="ECO:0000313" key="7">
    <source>
        <dbReference type="Proteomes" id="UP000253606"/>
    </source>
</evidence>
<dbReference type="PANTHER" id="PTHR30381">
    <property type="entry name" value="FLAGELLAR P-RING PERIPLASMIC PROTEIN FLGI"/>
    <property type="match status" value="1"/>
</dbReference>
<sequence precursor="true">MSRQSISSSSGLVLSMLLLFSLPCISSRGAAQAALPPGGSGSEIPFLRNSAPPTAAKTAKLARVKDVATVEGIRDNQLVGYGLVVGLHGTGDSTQAVFPVQTLISTLERMGVTLPQTGGASTLRVQNMAAVFVTATMGPFLRPGNRLDLTISSAGDARSLEGGVLLMTPLYGPDGLIYAQGQGPLVLGGYEITSNGNSKQFNHPTTGRIPDGAIVERQVPLELKQMHSFSLLLNEADFRTAERMAGAINQELKRPLAIAVDSRRVDLEPAATEDMPALLAEVEAVEVEVYPRAKVVVNERTGTVVIGGDVRLQPVSILHGGLTVNVVSEFQVSQPNSFGQGATQVVQQTQLQTQDRPVSHIELKKGATVDDLVQNLQQIGATARDIISILQAMKEAGALEAELEVL</sequence>
<dbReference type="GO" id="GO:0071973">
    <property type="term" value="P:bacterial-type flagellum-dependent cell motility"/>
    <property type="evidence" value="ECO:0007669"/>
    <property type="project" value="InterPro"/>
</dbReference>
<dbReference type="Pfam" id="PF02119">
    <property type="entry name" value="FlgI"/>
    <property type="match status" value="1"/>
</dbReference>
<dbReference type="InterPro" id="IPR001782">
    <property type="entry name" value="Flag_FlgI"/>
</dbReference>
<proteinExistence type="inferred from homology"/>
<comment type="subcellular location">
    <subcellularLocation>
        <location evidence="2 5">Bacterial flagellum basal body</location>
    </subcellularLocation>
</comment>
<evidence type="ECO:0000256" key="3">
    <source>
        <dbReference type="ARBA" id="ARBA00022729"/>
    </source>
</evidence>
<evidence type="ECO:0000256" key="5">
    <source>
        <dbReference type="HAMAP-Rule" id="MF_00416"/>
    </source>
</evidence>
<keyword evidence="7" id="KW-1185">Reference proteome</keyword>
<evidence type="ECO:0000256" key="4">
    <source>
        <dbReference type="ARBA" id="ARBA00023143"/>
    </source>
</evidence>
<feature type="chain" id="PRO_5016470714" description="Flagellar P-ring protein" evidence="5">
    <location>
        <begin position="34"/>
        <end position="406"/>
    </location>
</feature>
<organism evidence="6 7">
    <name type="scientific">Acidisarcina polymorpha</name>
    <dbReference type="NCBI Taxonomy" id="2211140"/>
    <lineage>
        <taxon>Bacteria</taxon>
        <taxon>Pseudomonadati</taxon>
        <taxon>Acidobacteriota</taxon>
        <taxon>Terriglobia</taxon>
        <taxon>Terriglobales</taxon>
        <taxon>Acidobacteriaceae</taxon>
        <taxon>Acidisarcina</taxon>
    </lineage>
</organism>
<evidence type="ECO:0000256" key="1">
    <source>
        <dbReference type="ARBA" id="ARBA00002591"/>
    </source>
</evidence>
<dbReference type="KEGG" id="abas:ACPOL_1067"/>
<dbReference type="AlphaFoldDB" id="A0A2Z5FU95"/>
<accession>A0A2Z5FU95</accession>
<gene>
    <name evidence="5" type="primary">flgI</name>
    <name evidence="6" type="ORF">ACPOL_1067</name>
</gene>
<comment type="subunit">
    <text evidence="5">The basal body constitutes a major portion of the flagellar organelle and consists of four rings (L,P,S, and M) mounted on a central rod.</text>
</comment>
<dbReference type="GO" id="GO:0009428">
    <property type="term" value="C:bacterial-type flagellum basal body, distal rod, P ring"/>
    <property type="evidence" value="ECO:0007669"/>
    <property type="project" value="InterPro"/>
</dbReference>
<dbReference type="HAMAP" id="MF_00416">
    <property type="entry name" value="FlgI"/>
    <property type="match status" value="1"/>
</dbReference>
<reference evidence="6 7" key="1">
    <citation type="journal article" date="2018" name="Front. Microbiol.">
        <title>Hydrolytic Capabilities as a Key to Environmental Success: Chitinolytic and Cellulolytic Acidobacteria From Acidic Sub-arctic Soils and Boreal Peatlands.</title>
        <authorList>
            <person name="Belova S.E."/>
            <person name="Ravin N.V."/>
            <person name="Pankratov T.A."/>
            <person name="Rakitin A.L."/>
            <person name="Ivanova A.A."/>
            <person name="Beletsky A.V."/>
            <person name="Mardanov A.V."/>
            <person name="Sinninghe Damste J.S."/>
            <person name="Dedysh S.N."/>
        </authorList>
    </citation>
    <scope>NUCLEOTIDE SEQUENCE [LARGE SCALE GENOMIC DNA]</scope>
    <source>
        <strain evidence="6 7">SBC82</strain>
    </source>
</reference>
<keyword evidence="4 5" id="KW-0975">Bacterial flagellum</keyword>
<name>A0A2Z5FU95_9BACT</name>
<feature type="signal peptide" evidence="5">
    <location>
        <begin position="1"/>
        <end position="33"/>
    </location>
</feature>
<dbReference type="Proteomes" id="UP000253606">
    <property type="component" value="Chromosome"/>
</dbReference>
<keyword evidence="6" id="KW-0966">Cell projection</keyword>
<evidence type="ECO:0000313" key="6">
    <source>
        <dbReference type="EMBL" id="AXC10418.1"/>
    </source>
</evidence>
<dbReference type="GO" id="GO:0030288">
    <property type="term" value="C:outer membrane-bounded periplasmic space"/>
    <property type="evidence" value="ECO:0007669"/>
    <property type="project" value="InterPro"/>
</dbReference>
<comment type="function">
    <text evidence="1 5">Assembles around the rod to form the L-ring and probably protects the motor/basal body from shearing forces during rotation.</text>
</comment>
<dbReference type="GO" id="GO:0005198">
    <property type="term" value="F:structural molecule activity"/>
    <property type="evidence" value="ECO:0007669"/>
    <property type="project" value="InterPro"/>
</dbReference>
<keyword evidence="6" id="KW-0969">Cilium</keyword>
<keyword evidence="6" id="KW-0282">Flagellum</keyword>
<dbReference type="PANTHER" id="PTHR30381:SF0">
    <property type="entry name" value="FLAGELLAR P-RING PROTEIN"/>
    <property type="match status" value="1"/>
</dbReference>
<evidence type="ECO:0000256" key="2">
    <source>
        <dbReference type="ARBA" id="ARBA00004117"/>
    </source>
</evidence>
<keyword evidence="3 5" id="KW-0732">Signal</keyword>